<name>A0A3P2RGZ3_WEIVI</name>
<dbReference type="InterPro" id="IPR029026">
    <property type="entry name" value="tRNA_m1G_MTases_N"/>
</dbReference>
<proteinExistence type="inferred from homology"/>
<feature type="domain" description="Ribosomal RNA small subunit methyltransferase E PUA-like" evidence="14">
    <location>
        <begin position="17"/>
        <end position="58"/>
    </location>
</feature>
<keyword evidence="7 12" id="KW-0489">Methyltransferase</keyword>
<evidence type="ECO:0000313" key="16">
    <source>
        <dbReference type="Proteomes" id="UP000275836"/>
    </source>
</evidence>
<keyword evidence="6 12" id="KW-0698">rRNA processing</keyword>
<dbReference type="OrthoDB" id="9815641at2"/>
<evidence type="ECO:0000256" key="7">
    <source>
        <dbReference type="ARBA" id="ARBA00022603"/>
    </source>
</evidence>
<dbReference type="GO" id="GO:0005737">
    <property type="term" value="C:cytoplasm"/>
    <property type="evidence" value="ECO:0007669"/>
    <property type="project" value="UniProtKB-SubCell"/>
</dbReference>
<protein>
    <recommendedName>
        <fullName evidence="4 12">Ribosomal RNA small subunit methyltransferase E</fullName>
        <ecNumber evidence="3 12">2.1.1.193</ecNumber>
    </recommendedName>
</protein>
<dbReference type="SUPFAM" id="SSF75217">
    <property type="entry name" value="alpha/beta knot"/>
    <property type="match status" value="1"/>
</dbReference>
<evidence type="ECO:0000259" key="14">
    <source>
        <dbReference type="Pfam" id="PF20260"/>
    </source>
</evidence>
<keyword evidence="8 12" id="KW-0808">Transferase</keyword>
<dbReference type="EMBL" id="RHGY01000004">
    <property type="protein sequence ID" value="RRG18030.1"/>
    <property type="molecule type" value="Genomic_DNA"/>
</dbReference>
<dbReference type="PIRSF" id="PIRSF015601">
    <property type="entry name" value="MTase_slr0722"/>
    <property type="match status" value="1"/>
</dbReference>
<feature type="domain" description="Ribosomal RNA small subunit methyltransferase E methyltransferase" evidence="13">
    <location>
        <begin position="73"/>
        <end position="239"/>
    </location>
</feature>
<evidence type="ECO:0000256" key="11">
    <source>
        <dbReference type="ARBA" id="ARBA00047944"/>
    </source>
</evidence>
<evidence type="ECO:0000256" key="1">
    <source>
        <dbReference type="ARBA" id="ARBA00004496"/>
    </source>
</evidence>
<dbReference type="PANTHER" id="PTHR30027:SF3">
    <property type="entry name" value="16S RRNA (URACIL(1498)-N(3))-METHYLTRANSFERASE"/>
    <property type="match status" value="1"/>
</dbReference>
<evidence type="ECO:0000313" key="15">
    <source>
        <dbReference type="EMBL" id="RRG18030.1"/>
    </source>
</evidence>
<keyword evidence="5 12" id="KW-0963">Cytoplasm</keyword>
<dbReference type="InterPro" id="IPR046886">
    <property type="entry name" value="RsmE_MTase_dom"/>
</dbReference>
<dbReference type="EC" id="2.1.1.193" evidence="3 12"/>
<dbReference type="InterPro" id="IPR046887">
    <property type="entry name" value="RsmE_PUA-like"/>
</dbReference>
<dbReference type="AlphaFoldDB" id="A0A3P2RGZ3"/>
<evidence type="ECO:0000256" key="2">
    <source>
        <dbReference type="ARBA" id="ARBA00005528"/>
    </source>
</evidence>
<gene>
    <name evidence="15" type="ORF">D3P96_05055</name>
</gene>
<accession>A0A3P2RGZ3</accession>
<dbReference type="CDD" id="cd18084">
    <property type="entry name" value="RsmE-like"/>
    <property type="match status" value="1"/>
</dbReference>
<dbReference type="Pfam" id="PF20260">
    <property type="entry name" value="PUA_4"/>
    <property type="match status" value="1"/>
</dbReference>
<evidence type="ECO:0000256" key="12">
    <source>
        <dbReference type="PIRNR" id="PIRNR015601"/>
    </source>
</evidence>
<keyword evidence="9 12" id="KW-0949">S-adenosyl-L-methionine</keyword>
<dbReference type="RefSeq" id="WP_124943283.1">
    <property type="nucleotide sequence ID" value="NZ_RHGY01000004.1"/>
</dbReference>
<comment type="caution">
    <text evidence="15">The sequence shown here is derived from an EMBL/GenBank/DDBJ whole genome shotgun (WGS) entry which is preliminary data.</text>
</comment>
<dbReference type="NCBIfam" id="TIGR00046">
    <property type="entry name" value="RsmE family RNA methyltransferase"/>
    <property type="match status" value="1"/>
</dbReference>
<sequence>MQRYFLDEMPRTETFILPEDIAHHFVTVLRARIDDEAEFVLPDRQTIWIAKVAELTNQNAVMQVVATMTPQVELPVKATIILGLSKGDKPDYVVQKATELGVHEIIFVETEWSVVHWGMKSDKKLARLEKIAKGASEQSHRLEIPTLRYIPNLQALDLPTDAHKVVAWEESAKQGERSALATVFHQLKPQSHLVGLVGPEGGLSEAEMGTLSQQGFIPVGLGPRILRAETAPLYLLSALSYALELN</sequence>
<evidence type="ECO:0000256" key="10">
    <source>
        <dbReference type="ARBA" id="ARBA00025699"/>
    </source>
</evidence>
<dbReference type="Gene3D" id="3.40.1280.10">
    <property type="match status" value="1"/>
</dbReference>
<organism evidence="15 16">
    <name type="scientific">Weissella viridescens</name>
    <name type="common">Lactobacillus viridescens</name>
    <dbReference type="NCBI Taxonomy" id="1629"/>
    <lineage>
        <taxon>Bacteria</taxon>
        <taxon>Bacillati</taxon>
        <taxon>Bacillota</taxon>
        <taxon>Bacilli</taxon>
        <taxon>Lactobacillales</taxon>
        <taxon>Lactobacillaceae</taxon>
        <taxon>Weissella</taxon>
    </lineage>
</organism>
<comment type="subcellular location">
    <subcellularLocation>
        <location evidence="1 12">Cytoplasm</location>
    </subcellularLocation>
</comment>
<dbReference type="InterPro" id="IPR006700">
    <property type="entry name" value="RsmE"/>
</dbReference>
<dbReference type="GO" id="GO:0070475">
    <property type="term" value="P:rRNA base methylation"/>
    <property type="evidence" value="ECO:0007669"/>
    <property type="project" value="TreeGrafter"/>
</dbReference>
<comment type="function">
    <text evidence="10 12">Specifically methylates the N3 position of the uracil ring of uridine 1498 (m3U1498) in 16S rRNA. Acts on the fully assembled 30S ribosomal subunit.</text>
</comment>
<evidence type="ECO:0000256" key="5">
    <source>
        <dbReference type="ARBA" id="ARBA00022490"/>
    </source>
</evidence>
<evidence type="ECO:0000256" key="8">
    <source>
        <dbReference type="ARBA" id="ARBA00022679"/>
    </source>
</evidence>
<evidence type="ECO:0000256" key="6">
    <source>
        <dbReference type="ARBA" id="ARBA00022552"/>
    </source>
</evidence>
<dbReference type="Pfam" id="PF04452">
    <property type="entry name" value="Methyltrans_RNA"/>
    <property type="match status" value="1"/>
</dbReference>
<comment type="catalytic activity">
    <reaction evidence="11 12">
        <text>uridine(1498) in 16S rRNA + S-adenosyl-L-methionine = N(3)-methyluridine(1498) in 16S rRNA + S-adenosyl-L-homocysteine + H(+)</text>
        <dbReference type="Rhea" id="RHEA:42920"/>
        <dbReference type="Rhea" id="RHEA-COMP:10283"/>
        <dbReference type="Rhea" id="RHEA-COMP:10284"/>
        <dbReference type="ChEBI" id="CHEBI:15378"/>
        <dbReference type="ChEBI" id="CHEBI:57856"/>
        <dbReference type="ChEBI" id="CHEBI:59789"/>
        <dbReference type="ChEBI" id="CHEBI:65315"/>
        <dbReference type="ChEBI" id="CHEBI:74502"/>
        <dbReference type="EC" id="2.1.1.193"/>
    </reaction>
</comment>
<dbReference type="GO" id="GO:0070042">
    <property type="term" value="F:rRNA (uridine-N3-)-methyltransferase activity"/>
    <property type="evidence" value="ECO:0007669"/>
    <property type="project" value="TreeGrafter"/>
</dbReference>
<evidence type="ECO:0000259" key="13">
    <source>
        <dbReference type="Pfam" id="PF04452"/>
    </source>
</evidence>
<comment type="similarity">
    <text evidence="2 12">Belongs to the RNA methyltransferase RsmE family.</text>
</comment>
<dbReference type="PANTHER" id="PTHR30027">
    <property type="entry name" value="RIBOSOMAL RNA SMALL SUBUNIT METHYLTRANSFERASE E"/>
    <property type="match status" value="1"/>
</dbReference>
<evidence type="ECO:0000256" key="9">
    <source>
        <dbReference type="ARBA" id="ARBA00022691"/>
    </source>
</evidence>
<dbReference type="InterPro" id="IPR015947">
    <property type="entry name" value="PUA-like_sf"/>
</dbReference>
<reference evidence="15 16" key="1">
    <citation type="submission" date="2018-10" db="EMBL/GenBank/DDBJ databases">
        <title>Draft genome sequence of Weissella viridescens UCO-SMC3.</title>
        <authorList>
            <person name="Garcia-Cancino A."/>
            <person name="Espinoza-Monje M."/>
            <person name="Albarracin L."/>
            <person name="Garcia-Castillo V."/>
            <person name="Campos-Martin J."/>
            <person name="Nakano Y."/>
            <person name="Guitierrez-Zamorano C."/>
            <person name="Ikeda-Ohtsubo W."/>
            <person name="Morita H."/>
            <person name="Kitazawa H."/>
            <person name="Villena J."/>
        </authorList>
    </citation>
    <scope>NUCLEOTIDE SEQUENCE [LARGE SCALE GENOMIC DNA]</scope>
    <source>
        <strain evidence="15 16">UCO-SMC3</strain>
    </source>
</reference>
<evidence type="ECO:0000256" key="4">
    <source>
        <dbReference type="ARBA" id="ARBA00013673"/>
    </source>
</evidence>
<dbReference type="InterPro" id="IPR029028">
    <property type="entry name" value="Alpha/beta_knot_MTases"/>
</dbReference>
<dbReference type="SUPFAM" id="SSF88697">
    <property type="entry name" value="PUA domain-like"/>
    <property type="match status" value="1"/>
</dbReference>
<dbReference type="Proteomes" id="UP000275836">
    <property type="component" value="Unassembled WGS sequence"/>
</dbReference>
<evidence type="ECO:0000256" key="3">
    <source>
        <dbReference type="ARBA" id="ARBA00012328"/>
    </source>
</evidence>